<sequence length="65" mass="7215">MMPCSQTWCSSFAWRSINIKTSSSTAGIRLSTTRTGFGLNVGVFLLRNCQWLLDILDAWATMGPD</sequence>
<keyword evidence="2" id="KW-1185">Reference proteome</keyword>
<name>A0ACC2AKQ9_DIPCM</name>
<comment type="caution">
    <text evidence="1">The sequence shown here is derived from an EMBL/GenBank/DDBJ whole genome shotgun (WGS) entry which is preliminary data.</text>
</comment>
<dbReference type="Proteomes" id="UP001162992">
    <property type="component" value="Chromosome 21"/>
</dbReference>
<evidence type="ECO:0000313" key="2">
    <source>
        <dbReference type="Proteomes" id="UP001162992"/>
    </source>
</evidence>
<dbReference type="EMBL" id="CM055112">
    <property type="protein sequence ID" value="KAJ7518082.1"/>
    <property type="molecule type" value="Genomic_DNA"/>
</dbReference>
<gene>
    <name evidence="1" type="ORF">O6H91_21G054300</name>
</gene>
<organism evidence="1 2">
    <name type="scientific">Diphasiastrum complanatum</name>
    <name type="common">Issler's clubmoss</name>
    <name type="synonym">Lycopodium complanatum</name>
    <dbReference type="NCBI Taxonomy" id="34168"/>
    <lineage>
        <taxon>Eukaryota</taxon>
        <taxon>Viridiplantae</taxon>
        <taxon>Streptophyta</taxon>
        <taxon>Embryophyta</taxon>
        <taxon>Tracheophyta</taxon>
        <taxon>Lycopodiopsida</taxon>
        <taxon>Lycopodiales</taxon>
        <taxon>Lycopodiaceae</taxon>
        <taxon>Lycopodioideae</taxon>
        <taxon>Diphasiastrum</taxon>
    </lineage>
</organism>
<accession>A0ACC2AKQ9</accession>
<evidence type="ECO:0000313" key="1">
    <source>
        <dbReference type="EMBL" id="KAJ7518082.1"/>
    </source>
</evidence>
<proteinExistence type="predicted"/>
<protein>
    <submittedName>
        <fullName evidence="1">Uncharacterized protein</fullName>
    </submittedName>
</protein>
<reference evidence="2" key="1">
    <citation type="journal article" date="2024" name="Proc. Natl. Acad. Sci. U.S.A.">
        <title>Extraordinary preservation of gene collinearity over three hundred million years revealed in homosporous lycophytes.</title>
        <authorList>
            <person name="Li C."/>
            <person name="Wickell D."/>
            <person name="Kuo L.Y."/>
            <person name="Chen X."/>
            <person name="Nie B."/>
            <person name="Liao X."/>
            <person name="Peng D."/>
            <person name="Ji J."/>
            <person name="Jenkins J."/>
            <person name="Williams M."/>
            <person name="Shu S."/>
            <person name="Plott C."/>
            <person name="Barry K."/>
            <person name="Rajasekar S."/>
            <person name="Grimwood J."/>
            <person name="Han X."/>
            <person name="Sun S."/>
            <person name="Hou Z."/>
            <person name="He W."/>
            <person name="Dai G."/>
            <person name="Sun C."/>
            <person name="Schmutz J."/>
            <person name="Leebens-Mack J.H."/>
            <person name="Li F.W."/>
            <person name="Wang L."/>
        </authorList>
    </citation>
    <scope>NUCLEOTIDE SEQUENCE [LARGE SCALE GENOMIC DNA]</scope>
    <source>
        <strain evidence="2">cv. PW_Plant_1</strain>
    </source>
</reference>